<accession>A0AAQ3Q2F6</accession>
<sequence length="157" mass="17104">MGIAITKHQLEILKLAKLASRSMPASPQLPMAKLVVIIRKSKNCLAKYICGLACGTANALMILVLLKSEPWRGGVTMRRKTKLALLKQGRLMITDGGVRVAQLLPPPRSHSASPMIGGGHDKANGGGEDDHEVDDEYWETAVDAMKWDAMFQNLMPT</sequence>
<keyword evidence="4" id="KW-1185">Reference proteome</keyword>
<evidence type="ECO:0000256" key="2">
    <source>
        <dbReference type="SAM" id="Phobius"/>
    </source>
</evidence>
<evidence type="ECO:0000313" key="4">
    <source>
        <dbReference type="Proteomes" id="UP001327560"/>
    </source>
</evidence>
<proteinExistence type="predicted"/>
<feature type="transmembrane region" description="Helical" evidence="2">
    <location>
        <begin position="45"/>
        <end position="66"/>
    </location>
</feature>
<keyword evidence="2" id="KW-1133">Transmembrane helix</keyword>
<dbReference type="Proteomes" id="UP001327560">
    <property type="component" value="Chromosome 1"/>
</dbReference>
<dbReference type="PANTHER" id="PTHR33915:SF1">
    <property type="entry name" value="OS04G0644100 PROTEIN"/>
    <property type="match status" value="1"/>
</dbReference>
<dbReference type="PANTHER" id="PTHR33915">
    <property type="entry name" value="OSJNBA0033G05.11 PROTEIN"/>
    <property type="match status" value="1"/>
</dbReference>
<feature type="region of interest" description="Disordered" evidence="1">
    <location>
        <begin position="108"/>
        <end position="131"/>
    </location>
</feature>
<protein>
    <submittedName>
        <fullName evidence="3">Uncharacterized protein</fullName>
    </submittedName>
</protein>
<evidence type="ECO:0000256" key="1">
    <source>
        <dbReference type="SAM" id="MobiDB-lite"/>
    </source>
</evidence>
<dbReference type="EMBL" id="CP136890">
    <property type="protein sequence ID" value="WOK93442.1"/>
    <property type="molecule type" value="Genomic_DNA"/>
</dbReference>
<organism evidence="3 4">
    <name type="scientific">Canna indica</name>
    <name type="common">Indian-shot</name>
    <dbReference type="NCBI Taxonomy" id="4628"/>
    <lineage>
        <taxon>Eukaryota</taxon>
        <taxon>Viridiplantae</taxon>
        <taxon>Streptophyta</taxon>
        <taxon>Embryophyta</taxon>
        <taxon>Tracheophyta</taxon>
        <taxon>Spermatophyta</taxon>
        <taxon>Magnoliopsida</taxon>
        <taxon>Liliopsida</taxon>
        <taxon>Zingiberales</taxon>
        <taxon>Cannaceae</taxon>
        <taxon>Canna</taxon>
    </lineage>
</organism>
<reference evidence="3 4" key="1">
    <citation type="submission" date="2023-10" db="EMBL/GenBank/DDBJ databases">
        <title>Chromosome-scale genome assembly provides insights into flower coloration mechanisms of Canna indica.</title>
        <authorList>
            <person name="Li C."/>
        </authorList>
    </citation>
    <scope>NUCLEOTIDE SEQUENCE [LARGE SCALE GENOMIC DNA]</scope>
    <source>
        <tissue evidence="3">Flower</tissue>
    </source>
</reference>
<gene>
    <name evidence="3" type="ORF">Cni_G02139</name>
</gene>
<name>A0AAQ3Q2F6_9LILI</name>
<keyword evidence="2" id="KW-0812">Transmembrane</keyword>
<evidence type="ECO:0000313" key="3">
    <source>
        <dbReference type="EMBL" id="WOK93442.1"/>
    </source>
</evidence>
<keyword evidence="2" id="KW-0472">Membrane</keyword>
<dbReference type="AlphaFoldDB" id="A0AAQ3Q2F6"/>